<proteinExistence type="predicted"/>
<accession>A0A6G1L4H9</accession>
<evidence type="ECO:0000313" key="2">
    <source>
        <dbReference type="EMBL" id="KAF2767492.1"/>
    </source>
</evidence>
<dbReference type="EMBL" id="ML995855">
    <property type="protein sequence ID" value="KAF2767492.1"/>
    <property type="molecule type" value="Genomic_DNA"/>
</dbReference>
<reference evidence="2" key="1">
    <citation type="journal article" date="2020" name="Stud. Mycol.">
        <title>101 Dothideomycetes genomes: a test case for predicting lifestyles and emergence of pathogens.</title>
        <authorList>
            <person name="Haridas S."/>
            <person name="Albert R."/>
            <person name="Binder M."/>
            <person name="Bloem J."/>
            <person name="Labutti K."/>
            <person name="Salamov A."/>
            <person name="Andreopoulos B."/>
            <person name="Baker S."/>
            <person name="Barry K."/>
            <person name="Bills G."/>
            <person name="Bluhm B."/>
            <person name="Cannon C."/>
            <person name="Castanera R."/>
            <person name="Culley D."/>
            <person name="Daum C."/>
            <person name="Ezra D."/>
            <person name="Gonzalez J."/>
            <person name="Henrissat B."/>
            <person name="Kuo A."/>
            <person name="Liang C."/>
            <person name="Lipzen A."/>
            <person name="Lutzoni F."/>
            <person name="Magnuson J."/>
            <person name="Mondo S."/>
            <person name="Nolan M."/>
            <person name="Ohm R."/>
            <person name="Pangilinan J."/>
            <person name="Park H.-J."/>
            <person name="Ramirez L."/>
            <person name="Alfaro M."/>
            <person name="Sun H."/>
            <person name="Tritt A."/>
            <person name="Yoshinaga Y."/>
            <person name="Zwiers L.-H."/>
            <person name="Turgeon B."/>
            <person name="Goodwin S."/>
            <person name="Spatafora J."/>
            <person name="Crous P."/>
            <person name="Grigoriev I."/>
        </authorList>
    </citation>
    <scope>NUCLEOTIDE SEQUENCE</scope>
    <source>
        <strain evidence="2">CBS 116005</strain>
    </source>
</reference>
<keyword evidence="3" id="KW-1185">Reference proteome</keyword>
<gene>
    <name evidence="2" type="ORF">EJ03DRAFT_329120</name>
</gene>
<evidence type="ECO:0000256" key="1">
    <source>
        <dbReference type="SAM" id="SignalP"/>
    </source>
</evidence>
<keyword evidence="1" id="KW-0732">Signal</keyword>
<name>A0A6G1L4H9_9PEZI</name>
<protein>
    <submittedName>
        <fullName evidence="2">Uncharacterized protein</fullName>
    </submittedName>
</protein>
<organism evidence="2 3">
    <name type="scientific">Teratosphaeria nubilosa</name>
    <dbReference type="NCBI Taxonomy" id="161662"/>
    <lineage>
        <taxon>Eukaryota</taxon>
        <taxon>Fungi</taxon>
        <taxon>Dikarya</taxon>
        <taxon>Ascomycota</taxon>
        <taxon>Pezizomycotina</taxon>
        <taxon>Dothideomycetes</taxon>
        <taxon>Dothideomycetidae</taxon>
        <taxon>Mycosphaerellales</taxon>
        <taxon>Teratosphaeriaceae</taxon>
        <taxon>Teratosphaeria</taxon>
    </lineage>
</organism>
<feature type="signal peptide" evidence="1">
    <location>
        <begin position="1"/>
        <end position="17"/>
    </location>
</feature>
<dbReference type="Proteomes" id="UP000799436">
    <property type="component" value="Unassembled WGS sequence"/>
</dbReference>
<feature type="chain" id="PRO_5026192043" evidence="1">
    <location>
        <begin position="18"/>
        <end position="179"/>
    </location>
</feature>
<evidence type="ECO:0000313" key="3">
    <source>
        <dbReference type="Proteomes" id="UP000799436"/>
    </source>
</evidence>
<sequence>MRFLHILVALCVACAWAKEKYHFHFNSETQQVDMVFYARGSDDSIYEIHARATWPLTDNHPTVNIDYITVSWDGRTADYTHQRSVGTRWSQRQTSSFFRGFNFQDTLSFDIIDAQVFESRDPRNRSHYTASVGPVWDWTTDLGNNGRTFILSNPTDGARAVRGGTCINPRYRMCCIGGC</sequence>
<dbReference type="AlphaFoldDB" id="A0A6G1L4H9"/>